<reference evidence="3 5" key="1">
    <citation type="journal article" date="2022" name="bioRxiv">
        <title>Prophages regulate Shewanella fidelis 3313 motility and biofilm formation: implications for gut colonization dynamics in Ciona robusta.</title>
        <authorList>
            <person name="Natarajan O."/>
            <person name="Gibboney S.L."/>
            <person name="Young M.N."/>
            <person name="Lim S.J."/>
            <person name="Pluta N."/>
            <person name="Atkinson C.G."/>
            <person name="Leigh B.A."/>
            <person name="Liberti A."/>
            <person name="Kees E.D."/>
            <person name="Breitbart M."/>
            <person name="Gralnick J.A."/>
            <person name="Dishaw L.J."/>
        </authorList>
    </citation>
    <scope>NUCLEOTIDE SEQUENCE [LARGE SCALE GENOMIC DNA]</scope>
    <source>
        <strain evidence="3 5">JG4066</strain>
    </source>
</reference>
<keyword evidence="1" id="KW-1133">Transmembrane helix</keyword>
<evidence type="ECO:0000256" key="1">
    <source>
        <dbReference type="SAM" id="Phobius"/>
    </source>
</evidence>
<name>A0AAW8NPT0_9GAMM</name>
<sequence>MNRVKIFHFLLSSLSIIGWSLAIYALMIFDKARPDAAIGYFQSHGAEVRFEWDPEQTVLLEHIIWICAALSFINLGFNFYIAQRSKIGWWVNIPLLFTCSLAAGLYIRFVV</sequence>
<protein>
    <submittedName>
        <fullName evidence="2">Uncharacterized protein</fullName>
    </submittedName>
</protein>
<feature type="transmembrane region" description="Helical" evidence="1">
    <location>
        <begin position="62"/>
        <end position="82"/>
    </location>
</feature>
<evidence type="ECO:0000313" key="4">
    <source>
        <dbReference type="Proteomes" id="UP001259340"/>
    </source>
</evidence>
<accession>A0AAW8NPT0</accession>
<evidence type="ECO:0000313" key="3">
    <source>
        <dbReference type="EMBL" id="MDW4823642.1"/>
    </source>
</evidence>
<keyword evidence="1" id="KW-0472">Membrane</keyword>
<dbReference type="EMBL" id="JAPMLE010000001">
    <property type="protein sequence ID" value="MDR8523923.1"/>
    <property type="molecule type" value="Genomic_DNA"/>
</dbReference>
<dbReference type="AlphaFoldDB" id="A0AAW8NPT0"/>
<gene>
    <name evidence="2" type="ORF">OS133_09590</name>
    <name evidence="3" type="ORF">OS134_06125</name>
</gene>
<proteinExistence type="predicted"/>
<reference evidence="2" key="2">
    <citation type="submission" date="2022-11" db="EMBL/GenBank/DDBJ databases">
        <title>Prophages regulate Shewanella fidelis motility and biofilm formation: implications for gut colonization dynamics in Ciona robusta.</title>
        <authorList>
            <person name="Natarajan O."/>
            <person name="Gibboney S.L."/>
            <person name="Young M.N."/>
            <person name="Lim S.J."/>
            <person name="Pluta N."/>
            <person name="Atkinson C.G.F."/>
            <person name="Leigh B.A."/>
            <person name="Liberti A."/>
            <person name="Kees E."/>
            <person name="Breitbart M."/>
            <person name="Gralnick J."/>
            <person name="Dishaw L.J."/>
        </authorList>
    </citation>
    <scope>NUCLEOTIDE SEQUENCE</scope>
    <source>
        <strain evidence="2">3313</strain>
    </source>
</reference>
<feature type="transmembrane region" description="Helical" evidence="1">
    <location>
        <begin position="89"/>
        <end position="109"/>
    </location>
</feature>
<evidence type="ECO:0000313" key="2">
    <source>
        <dbReference type="EMBL" id="MDR8523923.1"/>
    </source>
</evidence>
<keyword evidence="1" id="KW-0812">Transmembrane</keyword>
<evidence type="ECO:0000313" key="5">
    <source>
        <dbReference type="Proteomes" id="UP001271263"/>
    </source>
</evidence>
<dbReference type="EMBL" id="JAPMLD010000002">
    <property type="protein sequence ID" value="MDW4823642.1"/>
    <property type="molecule type" value="Genomic_DNA"/>
</dbReference>
<dbReference type="RefSeq" id="WP_108946489.1">
    <property type="nucleotide sequence ID" value="NZ_JAPMLA010000001.1"/>
</dbReference>
<organism evidence="2 4">
    <name type="scientific">Shewanella fidelis</name>
    <dbReference type="NCBI Taxonomy" id="173509"/>
    <lineage>
        <taxon>Bacteria</taxon>
        <taxon>Pseudomonadati</taxon>
        <taxon>Pseudomonadota</taxon>
        <taxon>Gammaproteobacteria</taxon>
        <taxon>Alteromonadales</taxon>
        <taxon>Shewanellaceae</taxon>
        <taxon>Shewanella</taxon>
    </lineage>
</organism>
<dbReference type="Proteomes" id="UP001259340">
    <property type="component" value="Unassembled WGS sequence"/>
</dbReference>
<keyword evidence="5" id="KW-1185">Reference proteome</keyword>
<comment type="caution">
    <text evidence="2">The sequence shown here is derived from an EMBL/GenBank/DDBJ whole genome shotgun (WGS) entry which is preliminary data.</text>
</comment>
<dbReference type="Proteomes" id="UP001271263">
    <property type="component" value="Unassembled WGS sequence"/>
</dbReference>
<feature type="transmembrane region" description="Helical" evidence="1">
    <location>
        <begin position="7"/>
        <end position="29"/>
    </location>
</feature>